<keyword evidence="1" id="KW-1015">Disulfide bond</keyword>
<accession>A0AB34JM49</accession>
<dbReference type="PANTHER" id="PTHR46115">
    <property type="entry name" value="THIOREDOXIN-LIKE PROTEIN 1"/>
    <property type="match status" value="1"/>
</dbReference>
<sequence length="279" mass="29827">MAAAVPYLADIDAFNAAVARTCTGRLLAVDFTASWCGPCKMIGPRFEAMASSGDFPFVDFAKVDVDANQEASAACGIRAMPTFQMFRHGAKVAEFTGADESKLRGVLQAHGGPPINIPSGQQVVVVGLVSKPQLNGRTAKVGRFFPEKQRYDVLVDGEAESLALKRVNLVQRCSLSLLAPLDGELPAAARGATTGTIVGYNLESGRYDVALESGETVELPHDCVRLDDKTTVQVVGLQGAPEHNEKEGYILNFDATADRYLVALDASLQLKLKRANVRS</sequence>
<reference evidence="3 4" key="1">
    <citation type="journal article" date="2024" name="Science">
        <title>Giant polyketide synthase enzymes in the biosynthesis of giant marine polyether toxins.</title>
        <authorList>
            <person name="Fallon T.R."/>
            <person name="Shende V.V."/>
            <person name="Wierzbicki I.H."/>
            <person name="Pendleton A.L."/>
            <person name="Watervoot N.F."/>
            <person name="Auber R.P."/>
            <person name="Gonzalez D.J."/>
            <person name="Wisecaver J.H."/>
            <person name="Moore B.S."/>
        </authorList>
    </citation>
    <scope>NUCLEOTIDE SEQUENCE [LARGE SCALE GENOMIC DNA]</scope>
    <source>
        <strain evidence="3 4">12B1</strain>
    </source>
</reference>
<evidence type="ECO:0000256" key="1">
    <source>
        <dbReference type="ARBA" id="ARBA00023157"/>
    </source>
</evidence>
<dbReference type="InterPro" id="IPR036249">
    <property type="entry name" value="Thioredoxin-like_sf"/>
</dbReference>
<dbReference type="PROSITE" id="PS51352">
    <property type="entry name" value="THIOREDOXIN_2"/>
    <property type="match status" value="1"/>
</dbReference>
<dbReference type="AlphaFoldDB" id="A0AB34JM49"/>
<evidence type="ECO:0000259" key="2">
    <source>
        <dbReference type="PROSITE" id="PS51352"/>
    </source>
</evidence>
<dbReference type="SUPFAM" id="SSF52833">
    <property type="entry name" value="Thioredoxin-like"/>
    <property type="match status" value="1"/>
</dbReference>
<dbReference type="Gene3D" id="3.40.30.10">
    <property type="entry name" value="Glutaredoxin"/>
    <property type="match status" value="1"/>
</dbReference>
<keyword evidence="4" id="KW-1185">Reference proteome</keyword>
<dbReference type="InterPro" id="IPR013766">
    <property type="entry name" value="Thioredoxin_domain"/>
</dbReference>
<dbReference type="Pfam" id="PF00085">
    <property type="entry name" value="Thioredoxin"/>
    <property type="match status" value="1"/>
</dbReference>
<organism evidence="3 4">
    <name type="scientific">Prymnesium parvum</name>
    <name type="common">Toxic golden alga</name>
    <dbReference type="NCBI Taxonomy" id="97485"/>
    <lineage>
        <taxon>Eukaryota</taxon>
        <taxon>Haptista</taxon>
        <taxon>Haptophyta</taxon>
        <taxon>Prymnesiophyceae</taxon>
        <taxon>Prymnesiales</taxon>
        <taxon>Prymnesiaceae</taxon>
        <taxon>Prymnesium</taxon>
    </lineage>
</organism>
<dbReference type="Proteomes" id="UP001515480">
    <property type="component" value="Unassembled WGS sequence"/>
</dbReference>
<dbReference type="EMBL" id="JBGBPQ010000006">
    <property type="protein sequence ID" value="KAL1522327.1"/>
    <property type="molecule type" value="Genomic_DNA"/>
</dbReference>
<dbReference type="CDD" id="cd02947">
    <property type="entry name" value="TRX_family"/>
    <property type="match status" value="1"/>
</dbReference>
<dbReference type="PRINTS" id="PR00421">
    <property type="entry name" value="THIOREDOXIN"/>
</dbReference>
<proteinExistence type="predicted"/>
<comment type="caution">
    <text evidence="3">The sequence shown here is derived from an EMBL/GenBank/DDBJ whole genome shotgun (WGS) entry which is preliminary data.</text>
</comment>
<evidence type="ECO:0000313" key="3">
    <source>
        <dbReference type="EMBL" id="KAL1522327.1"/>
    </source>
</evidence>
<evidence type="ECO:0000313" key="4">
    <source>
        <dbReference type="Proteomes" id="UP001515480"/>
    </source>
</evidence>
<protein>
    <recommendedName>
        <fullName evidence="2">Thioredoxin domain-containing protein</fullName>
    </recommendedName>
</protein>
<gene>
    <name evidence="3" type="ORF">AB1Y20_017319</name>
</gene>
<name>A0AB34JM49_PRYPA</name>
<feature type="domain" description="Thioredoxin" evidence="2">
    <location>
        <begin position="1"/>
        <end position="112"/>
    </location>
</feature>